<dbReference type="WBParaSite" id="MBELARI_LOCUS16543">
    <property type="protein sequence ID" value="MBELARI_LOCUS16543"/>
    <property type="gene ID" value="MBELARI_LOCUS16543"/>
</dbReference>
<keyword evidence="1" id="KW-1185">Reference proteome</keyword>
<proteinExistence type="predicted"/>
<dbReference type="AlphaFoldDB" id="A0AAF3ER18"/>
<protein>
    <submittedName>
        <fullName evidence="2">Uncharacterized protein</fullName>
    </submittedName>
</protein>
<organism evidence="1 2">
    <name type="scientific">Mesorhabditis belari</name>
    <dbReference type="NCBI Taxonomy" id="2138241"/>
    <lineage>
        <taxon>Eukaryota</taxon>
        <taxon>Metazoa</taxon>
        <taxon>Ecdysozoa</taxon>
        <taxon>Nematoda</taxon>
        <taxon>Chromadorea</taxon>
        <taxon>Rhabditida</taxon>
        <taxon>Rhabditina</taxon>
        <taxon>Rhabditomorpha</taxon>
        <taxon>Rhabditoidea</taxon>
        <taxon>Rhabditidae</taxon>
        <taxon>Mesorhabditinae</taxon>
        <taxon>Mesorhabditis</taxon>
    </lineage>
</organism>
<reference evidence="2" key="1">
    <citation type="submission" date="2024-02" db="UniProtKB">
        <authorList>
            <consortium name="WormBaseParasite"/>
        </authorList>
    </citation>
    <scope>IDENTIFICATION</scope>
</reference>
<accession>A0AAF3ER18</accession>
<evidence type="ECO:0000313" key="1">
    <source>
        <dbReference type="Proteomes" id="UP000887575"/>
    </source>
</evidence>
<evidence type="ECO:0000313" key="2">
    <source>
        <dbReference type="WBParaSite" id="MBELARI_LOCUS16543"/>
    </source>
</evidence>
<dbReference type="Proteomes" id="UP000887575">
    <property type="component" value="Unassembled WGS sequence"/>
</dbReference>
<name>A0AAF3ER18_9BILA</name>
<sequence>MGEIKKDYGFLDDYCDEVYPVTHFYEKEPLKTSVVLIPYQDRKHC</sequence>